<dbReference type="PANTHER" id="PTHR43386">
    <property type="entry name" value="OLIGOPEPTIDE TRANSPORT SYSTEM PERMEASE PROTEIN APPC"/>
    <property type="match status" value="1"/>
</dbReference>
<sequence length="315" mass="33558">MPEAVVREGQQHFVAKLEDTPLKAVDAVDDSAPPTSTWGEAWRQLRRRPLFWASAVLIFLVVLVAVFPSLFSGTDPRFQDLSKSLQGSQDGHPLGFTRLGQDVYARVIFGARASVVVGLISTGIVVLIGGVFGAVAGYYGGIWDSLLSRIGDIFFAIPLVLGAIVLMSVLDNRSVWVISLVLALFAWPQVARIMRSAVLQVRGAEFVTAAKALGLSSTKVLLRHVVPNALGPVIVVATIMLGTFIAAEATLSFLGVGLPPSTVSWGGDISNAQASLRTDPLILFWPAGALSLTVLSFIMLGDVVSDALDPKARNR</sequence>
<reference evidence="9 10" key="1">
    <citation type="submission" date="2024-09" db="EMBL/GenBank/DDBJ databases">
        <authorList>
            <person name="Sun Q."/>
            <person name="Mori K."/>
        </authorList>
    </citation>
    <scope>NUCLEOTIDE SEQUENCE [LARGE SCALE GENOMIC DNA]</scope>
    <source>
        <strain evidence="9 10">TISTR 1856</strain>
    </source>
</reference>
<organism evidence="9 10">
    <name type="scientific">Kineococcus gynurae</name>
    <dbReference type="NCBI Taxonomy" id="452979"/>
    <lineage>
        <taxon>Bacteria</taxon>
        <taxon>Bacillati</taxon>
        <taxon>Actinomycetota</taxon>
        <taxon>Actinomycetes</taxon>
        <taxon>Kineosporiales</taxon>
        <taxon>Kineosporiaceae</taxon>
        <taxon>Kineococcus</taxon>
    </lineage>
</organism>
<dbReference type="InterPro" id="IPR050366">
    <property type="entry name" value="BP-dependent_transpt_permease"/>
</dbReference>
<dbReference type="Gene3D" id="1.10.3720.10">
    <property type="entry name" value="MetI-like"/>
    <property type="match status" value="1"/>
</dbReference>
<dbReference type="InterPro" id="IPR035906">
    <property type="entry name" value="MetI-like_sf"/>
</dbReference>
<protein>
    <submittedName>
        <fullName evidence="9">ABC transporter permease</fullName>
    </submittedName>
</protein>
<evidence type="ECO:0000256" key="1">
    <source>
        <dbReference type="ARBA" id="ARBA00004651"/>
    </source>
</evidence>
<dbReference type="PROSITE" id="PS50928">
    <property type="entry name" value="ABC_TM1"/>
    <property type="match status" value="1"/>
</dbReference>
<dbReference type="InterPro" id="IPR025966">
    <property type="entry name" value="OppC_N"/>
</dbReference>
<keyword evidence="5 7" id="KW-1133">Transmembrane helix</keyword>
<gene>
    <name evidence="9" type="ORF">ACFFVI_01305</name>
</gene>
<keyword evidence="10" id="KW-1185">Reference proteome</keyword>
<dbReference type="RefSeq" id="WP_380140250.1">
    <property type="nucleotide sequence ID" value="NZ_JBHLUI010000012.1"/>
</dbReference>
<accession>A0ABV5LNC1</accession>
<evidence type="ECO:0000313" key="9">
    <source>
        <dbReference type="EMBL" id="MFB9375595.1"/>
    </source>
</evidence>
<keyword evidence="3" id="KW-1003">Cell membrane</keyword>
<feature type="transmembrane region" description="Helical" evidence="7">
    <location>
        <begin position="115"/>
        <end position="141"/>
    </location>
</feature>
<feature type="transmembrane region" description="Helical" evidence="7">
    <location>
        <begin position="153"/>
        <end position="170"/>
    </location>
</feature>
<name>A0ABV5LNC1_9ACTN</name>
<feature type="transmembrane region" description="Helical" evidence="7">
    <location>
        <begin position="176"/>
        <end position="194"/>
    </location>
</feature>
<dbReference type="SUPFAM" id="SSF161098">
    <property type="entry name" value="MetI-like"/>
    <property type="match status" value="1"/>
</dbReference>
<keyword evidence="2 7" id="KW-0813">Transport</keyword>
<evidence type="ECO:0000256" key="4">
    <source>
        <dbReference type="ARBA" id="ARBA00022692"/>
    </source>
</evidence>
<evidence type="ECO:0000313" key="10">
    <source>
        <dbReference type="Proteomes" id="UP001589748"/>
    </source>
</evidence>
<dbReference type="Pfam" id="PF00528">
    <property type="entry name" value="BPD_transp_1"/>
    <property type="match status" value="1"/>
</dbReference>
<dbReference type="InterPro" id="IPR000515">
    <property type="entry name" value="MetI-like"/>
</dbReference>
<feature type="transmembrane region" description="Helical" evidence="7">
    <location>
        <begin position="229"/>
        <end position="254"/>
    </location>
</feature>
<comment type="similarity">
    <text evidence="7">Belongs to the binding-protein-dependent transport system permease family.</text>
</comment>
<evidence type="ECO:0000256" key="3">
    <source>
        <dbReference type="ARBA" id="ARBA00022475"/>
    </source>
</evidence>
<evidence type="ECO:0000259" key="8">
    <source>
        <dbReference type="PROSITE" id="PS50928"/>
    </source>
</evidence>
<dbReference type="Pfam" id="PF12911">
    <property type="entry name" value="OppC_N"/>
    <property type="match status" value="1"/>
</dbReference>
<feature type="transmembrane region" description="Helical" evidence="7">
    <location>
        <begin position="50"/>
        <end position="71"/>
    </location>
</feature>
<dbReference type="EMBL" id="JBHMDM010000001">
    <property type="protein sequence ID" value="MFB9375595.1"/>
    <property type="molecule type" value="Genomic_DNA"/>
</dbReference>
<keyword evidence="6 7" id="KW-0472">Membrane</keyword>
<proteinExistence type="inferred from homology"/>
<evidence type="ECO:0000256" key="6">
    <source>
        <dbReference type="ARBA" id="ARBA00023136"/>
    </source>
</evidence>
<feature type="transmembrane region" description="Helical" evidence="7">
    <location>
        <begin position="282"/>
        <end position="305"/>
    </location>
</feature>
<comment type="subcellular location">
    <subcellularLocation>
        <location evidence="1 7">Cell membrane</location>
        <topology evidence="1 7">Multi-pass membrane protein</topology>
    </subcellularLocation>
</comment>
<feature type="domain" description="ABC transmembrane type-1" evidence="8">
    <location>
        <begin position="111"/>
        <end position="305"/>
    </location>
</feature>
<dbReference type="PANTHER" id="PTHR43386:SF6">
    <property type="entry name" value="ABC TRANSPORTER PERMEASE PROTEIN"/>
    <property type="match status" value="1"/>
</dbReference>
<evidence type="ECO:0000256" key="2">
    <source>
        <dbReference type="ARBA" id="ARBA00022448"/>
    </source>
</evidence>
<dbReference type="Proteomes" id="UP001589748">
    <property type="component" value="Unassembled WGS sequence"/>
</dbReference>
<evidence type="ECO:0000256" key="7">
    <source>
        <dbReference type="RuleBase" id="RU363032"/>
    </source>
</evidence>
<keyword evidence="4 7" id="KW-0812">Transmembrane</keyword>
<evidence type="ECO:0000256" key="5">
    <source>
        <dbReference type="ARBA" id="ARBA00022989"/>
    </source>
</evidence>
<dbReference type="CDD" id="cd06261">
    <property type="entry name" value="TM_PBP2"/>
    <property type="match status" value="1"/>
</dbReference>
<comment type="caution">
    <text evidence="9">The sequence shown here is derived from an EMBL/GenBank/DDBJ whole genome shotgun (WGS) entry which is preliminary data.</text>
</comment>